<keyword evidence="5" id="KW-0732">Signal</keyword>
<evidence type="ECO:0000313" key="7">
    <source>
        <dbReference type="RefSeq" id="XP_010782146.1"/>
    </source>
</evidence>
<evidence type="ECO:0000313" key="6">
    <source>
        <dbReference type="Proteomes" id="UP000504611"/>
    </source>
</evidence>
<keyword evidence="3" id="KW-0964">Secreted</keyword>
<evidence type="ECO:0000256" key="1">
    <source>
        <dbReference type="ARBA" id="ARBA00004613"/>
    </source>
</evidence>
<dbReference type="RefSeq" id="XP_010782146.1">
    <property type="nucleotide sequence ID" value="XM_010783844.1"/>
</dbReference>
<dbReference type="OrthoDB" id="6076852at2759"/>
<dbReference type="InterPro" id="IPR008735">
    <property type="entry name" value="PSP94"/>
</dbReference>
<dbReference type="AlphaFoldDB" id="A0A6I9P7D3"/>
<keyword evidence="4" id="KW-1015">Disulfide bond</keyword>
<feature type="chain" id="PRO_5026859739" evidence="5">
    <location>
        <begin position="20"/>
        <end position="118"/>
    </location>
</feature>
<evidence type="ECO:0000256" key="4">
    <source>
        <dbReference type="ARBA" id="ARBA00023157"/>
    </source>
</evidence>
<protein>
    <submittedName>
        <fullName evidence="7">Beta-microseminoprotein J1-like</fullName>
    </submittedName>
</protein>
<reference evidence="7" key="1">
    <citation type="submission" date="2025-08" db="UniProtKB">
        <authorList>
            <consortium name="RefSeq"/>
        </authorList>
    </citation>
    <scope>IDENTIFICATION</scope>
    <source>
        <tissue evidence="7">Muscle</tissue>
    </source>
</reference>
<feature type="signal peptide" evidence="5">
    <location>
        <begin position="1"/>
        <end position="19"/>
    </location>
</feature>
<organism evidence="6 7">
    <name type="scientific">Notothenia coriiceps</name>
    <name type="common">black rockcod</name>
    <dbReference type="NCBI Taxonomy" id="8208"/>
    <lineage>
        <taxon>Eukaryota</taxon>
        <taxon>Metazoa</taxon>
        <taxon>Chordata</taxon>
        <taxon>Craniata</taxon>
        <taxon>Vertebrata</taxon>
        <taxon>Euteleostomi</taxon>
        <taxon>Actinopterygii</taxon>
        <taxon>Neopterygii</taxon>
        <taxon>Teleostei</taxon>
        <taxon>Neoteleostei</taxon>
        <taxon>Acanthomorphata</taxon>
        <taxon>Eupercaria</taxon>
        <taxon>Perciformes</taxon>
        <taxon>Notothenioidei</taxon>
        <taxon>Nototheniidae</taxon>
        <taxon>Notothenia</taxon>
    </lineage>
</organism>
<dbReference type="Proteomes" id="UP000504611">
    <property type="component" value="Unplaced"/>
</dbReference>
<proteinExistence type="inferred from homology"/>
<dbReference type="Pfam" id="PF05825">
    <property type="entry name" value="PSP94"/>
    <property type="match status" value="1"/>
</dbReference>
<gene>
    <name evidence="7" type="primary">LOC104956362</name>
</gene>
<comment type="subcellular location">
    <subcellularLocation>
        <location evidence="1">Secreted</location>
    </subcellularLocation>
</comment>
<sequence>MKCLALASLLCALVSLSDSCLMPYVEPRERITHCQDNADKTWHPVGSRWRNSKCIDCTCNSCCPVYATPTVPDDCESVLDLKACEYIVHKKNDSTVECHMYGMLKEPCLEISCSYWQG</sequence>
<dbReference type="Gene3D" id="2.60.40.1900">
    <property type="entry name" value="Beta-microseminoprotein (PSP94) domain"/>
    <property type="match status" value="1"/>
</dbReference>
<keyword evidence="6" id="KW-1185">Reference proteome</keyword>
<name>A0A6I9P7D3_9TELE</name>
<dbReference type="KEGG" id="ncc:104956362"/>
<comment type="similarity">
    <text evidence="2">Belongs to the beta-microseminoprotein family.</text>
</comment>
<accession>A0A6I9P7D3</accession>
<evidence type="ECO:0000256" key="3">
    <source>
        <dbReference type="ARBA" id="ARBA00022525"/>
    </source>
</evidence>
<dbReference type="GeneID" id="104956362"/>
<dbReference type="GO" id="GO:0005576">
    <property type="term" value="C:extracellular region"/>
    <property type="evidence" value="ECO:0007669"/>
    <property type="project" value="UniProtKB-SubCell"/>
</dbReference>
<evidence type="ECO:0000256" key="2">
    <source>
        <dbReference type="ARBA" id="ARBA00010352"/>
    </source>
</evidence>
<evidence type="ECO:0000256" key="5">
    <source>
        <dbReference type="SAM" id="SignalP"/>
    </source>
</evidence>